<proteinExistence type="inferred from homology"/>
<dbReference type="Proteomes" id="UP000267096">
    <property type="component" value="Unassembled WGS sequence"/>
</dbReference>
<accession>A0A0M3K3Z4</accession>
<evidence type="ECO:0000256" key="1">
    <source>
        <dbReference type="ARBA" id="ARBA00007993"/>
    </source>
</evidence>
<organism evidence="5">
    <name type="scientific">Anisakis simplex</name>
    <name type="common">Herring worm</name>
    <dbReference type="NCBI Taxonomy" id="6269"/>
    <lineage>
        <taxon>Eukaryota</taxon>
        <taxon>Metazoa</taxon>
        <taxon>Ecdysozoa</taxon>
        <taxon>Nematoda</taxon>
        <taxon>Chromadorea</taxon>
        <taxon>Rhabditida</taxon>
        <taxon>Spirurina</taxon>
        <taxon>Ascaridomorpha</taxon>
        <taxon>Ascaridoidea</taxon>
        <taxon>Anisakidae</taxon>
        <taxon>Anisakis</taxon>
        <taxon>Anisakis simplex complex</taxon>
    </lineage>
</organism>
<sequence>MKVDVDELCDKPDELWDKYIQEGRVCEPASLPKVVSITDIIDVNVMIDHCESRLWKAIKKDAVRFVCISDTHDQLDRIVGRSLAHKYKIVIAGNHDLGFEDNEDLSGRGRCYRDRGTPQGYKLLTNCVYLQDSEVTVYGIRIYGSSWHPLAGYSFSRNRGKDLLEKWDLIPDGIDVLITHTPPLGHLDNFKGTRWGCSELLNTIERRVQPRFHVFGHVHEQNGATTNRKTTFINASICNHALQTAYGMRIYGAPWHPLAGYSFSRNRGKDLLEKWDLIPDGIDVLITHTPPLDHSLRLPTSLKLLKGTHCGCSELLNTIERRVQPRFHVFGHVHEQNGA</sequence>
<dbReference type="InterPro" id="IPR029052">
    <property type="entry name" value="Metallo-depent_PP-like"/>
</dbReference>
<reference evidence="5" key="1">
    <citation type="submission" date="2017-02" db="UniProtKB">
        <authorList>
            <consortium name="WormBaseParasite"/>
        </authorList>
    </citation>
    <scope>IDENTIFICATION</scope>
</reference>
<protein>
    <submittedName>
        <fullName evidence="5">UPF0046 protein (inferred by orthology to a C. elegans protein)</fullName>
    </submittedName>
</protein>
<dbReference type="InterPro" id="IPR004843">
    <property type="entry name" value="Calcineurin-like_PHP"/>
</dbReference>
<comment type="similarity">
    <text evidence="1">Belongs to the UPF0046 family.</text>
</comment>
<evidence type="ECO:0000313" key="4">
    <source>
        <dbReference type="Proteomes" id="UP000267096"/>
    </source>
</evidence>
<dbReference type="EMBL" id="UYRR01032107">
    <property type="protein sequence ID" value="VDK54210.1"/>
    <property type="molecule type" value="Genomic_DNA"/>
</dbReference>
<dbReference type="OrthoDB" id="630188at2759"/>
<dbReference type="Gene3D" id="3.60.21.10">
    <property type="match status" value="2"/>
</dbReference>
<evidence type="ECO:0000313" key="5">
    <source>
        <dbReference type="WBParaSite" id="ASIM_0001568501-mRNA-1"/>
    </source>
</evidence>
<evidence type="ECO:0000313" key="3">
    <source>
        <dbReference type="EMBL" id="VDK54210.1"/>
    </source>
</evidence>
<dbReference type="InterPro" id="IPR051693">
    <property type="entry name" value="UPF0046_metallophosphoest"/>
</dbReference>
<dbReference type="PANTHER" id="PTHR12905:SF19">
    <property type="entry name" value="UPF0046 PROTEIN K07C11.7"/>
    <property type="match status" value="1"/>
</dbReference>
<name>A0A0M3K3Z4_ANISI</name>
<evidence type="ECO:0000259" key="2">
    <source>
        <dbReference type="Pfam" id="PF00149"/>
    </source>
</evidence>
<dbReference type="Pfam" id="PF00149">
    <property type="entry name" value="Metallophos"/>
    <property type="match status" value="1"/>
</dbReference>
<keyword evidence="4" id="KW-1185">Reference proteome</keyword>
<feature type="domain" description="Calcineurin-like phosphoesterase" evidence="2">
    <location>
        <begin position="80"/>
        <end position="220"/>
    </location>
</feature>
<gene>
    <name evidence="3" type="ORF">ASIM_LOCUS15092</name>
</gene>
<reference evidence="3 4" key="2">
    <citation type="submission" date="2018-11" db="EMBL/GenBank/DDBJ databases">
        <authorList>
            <consortium name="Pathogen Informatics"/>
        </authorList>
    </citation>
    <scope>NUCLEOTIDE SEQUENCE [LARGE SCALE GENOMIC DNA]</scope>
</reference>
<dbReference type="PANTHER" id="PTHR12905">
    <property type="entry name" value="METALLOPHOSPHOESTERASE"/>
    <property type="match status" value="1"/>
</dbReference>
<dbReference type="GO" id="GO:0016787">
    <property type="term" value="F:hydrolase activity"/>
    <property type="evidence" value="ECO:0007669"/>
    <property type="project" value="InterPro"/>
</dbReference>
<dbReference type="SUPFAM" id="SSF56300">
    <property type="entry name" value="Metallo-dependent phosphatases"/>
    <property type="match status" value="2"/>
</dbReference>
<dbReference type="WBParaSite" id="ASIM_0001568501-mRNA-1">
    <property type="protein sequence ID" value="ASIM_0001568501-mRNA-1"/>
    <property type="gene ID" value="ASIM_0001568501"/>
</dbReference>
<dbReference type="AlphaFoldDB" id="A0A0M3K3Z4"/>